<feature type="binding site" evidence="15">
    <location>
        <position position="569"/>
    </location>
    <ligand>
        <name>[4Fe-4S] cluster</name>
        <dbReference type="ChEBI" id="CHEBI:49883"/>
        <label>1</label>
    </ligand>
</feature>
<keyword evidence="9 14" id="KW-0560">Oxidoreductase</keyword>
<feature type="binding site" evidence="15">
    <location>
        <position position="565"/>
    </location>
    <ligand>
        <name>[4Fe-4S] cluster</name>
        <dbReference type="ChEBI" id="CHEBI:49883"/>
        <label>2</label>
    </ligand>
</feature>
<gene>
    <name evidence="17" type="primary">iorA</name>
    <name evidence="17" type="ORF">H9756_09285</name>
</gene>
<accession>A0A9D2P6B6</accession>
<comment type="function">
    <text evidence="1 14">Catalyzes the ferredoxin-dependent oxidative decarboxylation of arylpyruvates.</text>
</comment>
<dbReference type="Pfam" id="PF01855">
    <property type="entry name" value="POR_N"/>
    <property type="match status" value="1"/>
</dbReference>
<evidence type="ECO:0000256" key="10">
    <source>
        <dbReference type="ARBA" id="ARBA00023004"/>
    </source>
</evidence>
<feature type="binding site" evidence="15">
    <location>
        <position position="562"/>
    </location>
    <ligand>
        <name>[4Fe-4S] cluster</name>
        <dbReference type="ChEBI" id="CHEBI:49883"/>
        <label>2</label>
    </ligand>
</feature>
<dbReference type="CDD" id="cd02008">
    <property type="entry name" value="TPP_IOR_alpha"/>
    <property type="match status" value="1"/>
</dbReference>
<dbReference type="CDD" id="cd07034">
    <property type="entry name" value="TPP_PYR_PFOR_IOR-alpha_like"/>
    <property type="match status" value="1"/>
</dbReference>
<dbReference type="GO" id="GO:0046872">
    <property type="term" value="F:metal ion binding"/>
    <property type="evidence" value="ECO:0007669"/>
    <property type="project" value="UniProtKB-UniRule"/>
</dbReference>
<dbReference type="Gene3D" id="3.30.70.20">
    <property type="match status" value="1"/>
</dbReference>
<evidence type="ECO:0000256" key="2">
    <source>
        <dbReference type="ARBA" id="ARBA00011238"/>
    </source>
</evidence>
<evidence type="ECO:0000256" key="12">
    <source>
        <dbReference type="ARBA" id="ARBA00030514"/>
    </source>
</evidence>
<dbReference type="FunFam" id="3.40.50.970:FF:000039">
    <property type="entry name" value="Indolepyruvate oxidoreductase subunit IorA"/>
    <property type="match status" value="1"/>
</dbReference>
<evidence type="ECO:0000256" key="14">
    <source>
        <dbReference type="PIRNR" id="PIRNR006439"/>
    </source>
</evidence>
<dbReference type="PANTHER" id="PTHR43710">
    <property type="entry name" value="2-HYDROXYACYL-COA LYASE"/>
    <property type="match status" value="1"/>
</dbReference>
<comment type="cofactor">
    <cofactor evidence="14 15">
        <name>[4Fe-4S] cluster</name>
        <dbReference type="ChEBI" id="CHEBI:49883"/>
    </cofactor>
    <text evidence="14 15">Binds 2 [4Fe-4S] clusters. In this family the first cluster has a non-standard and varying [4Fe-4S] binding motif CX(2)CX(2)CX(4-5)CP.</text>
</comment>
<dbReference type="PANTHER" id="PTHR43710:SF5">
    <property type="entry name" value="INDOLEPYRUVATE FERREDOXIN OXIDOREDUCTASE ALPHA SUBUNIT"/>
    <property type="match status" value="1"/>
</dbReference>
<keyword evidence="11 14" id="KW-0411">Iron-sulfur</keyword>
<dbReference type="Proteomes" id="UP000823895">
    <property type="component" value="Unassembled WGS sequence"/>
</dbReference>
<comment type="caution">
    <text evidence="17">The sequence shown here is derived from an EMBL/GenBank/DDBJ whole genome shotgun (WGS) entry which is preliminary data.</text>
</comment>
<dbReference type="GO" id="GO:0043805">
    <property type="term" value="F:indolepyruvate ferredoxin oxidoreductase activity"/>
    <property type="evidence" value="ECO:0007669"/>
    <property type="project" value="UniProtKB-UniRule"/>
</dbReference>
<reference evidence="17" key="2">
    <citation type="submission" date="2021-04" db="EMBL/GenBank/DDBJ databases">
        <authorList>
            <person name="Gilroy R."/>
        </authorList>
    </citation>
    <scope>NUCLEOTIDE SEQUENCE</scope>
    <source>
        <strain evidence="17">CHK165-2605</strain>
    </source>
</reference>
<evidence type="ECO:0000256" key="15">
    <source>
        <dbReference type="PIRSR" id="PIRSR006439-50"/>
    </source>
</evidence>
<dbReference type="EMBL" id="DWWI01000195">
    <property type="protein sequence ID" value="HJC43853.1"/>
    <property type="molecule type" value="Genomic_DNA"/>
</dbReference>
<evidence type="ECO:0000256" key="8">
    <source>
        <dbReference type="ARBA" id="ARBA00022982"/>
    </source>
</evidence>
<dbReference type="InterPro" id="IPR017896">
    <property type="entry name" value="4Fe4S_Fe-S-bd"/>
</dbReference>
<dbReference type="SUPFAM" id="SSF52518">
    <property type="entry name" value="Thiamin diphosphate-binding fold (THDP-binding)"/>
    <property type="match status" value="2"/>
</dbReference>
<keyword evidence="10 14" id="KW-0408">Iron</keyword>
<feature type="binding site" evidence="15">
    <location>
        <position position="559"/>
    </location>
    <ligand>
        <name>[4Fe-4S] cluster</name>
        <dbReference type="ChEBI" id="CHEBI:49883"/>
        <label>2</label>
    </ligand>
</feature>
<feature type="binding site" evidence="15">
    <location>
        <position position="533"/>
    </location>
    <ligand>
        <name>[4Fe-4S] cluster</name>
        <dbReference type="ChEBI" id="CHEBI:49883"/>
        <label>1</label>
    </ligand>
</feature>
<keyword evidence="5 14" id="KW-0813">Transport</keyword>
<dbReference type="PIRSF" id="PIRSF006439">
    <property type="entry name" value="Indolepyruvate_ferr_oxidored"/>
    <property type="match status" value="1"/>
</dbReference>
<comment type="subunit">
    <text evidence="2">Heterodimer of the IorA and IorB subunits.</text>
</comment>
<evidence type="ECO:0000256" key="4">
    <source>
        <dbReference type="ARBA" id="ARBA00017710"/>
    </source>
</evidence>
<dbReference type="AlphaFoldDB" id="A0A9D2P6B6"/>
<feature type="binding site" evidence="15">
    <location>
        <position position="536"/>
    </location>
    <ligand>
        <name>[4Fe-4S] cluster</name>
        <dbReference type="ChEBI" id="CHEBI:49883"/>
        <label>1</label>
    </ligand>
</feature>
<protein>
    <recommendedName>
        <fullName evidence="4 14">Indolepyruvate oxidoreductase subunit IorA</fullName>
        <shortName evidence="14">IOR</shortName>
        <ecNumber evidence="3 14">1.2.7.8</ecNumber>
    </recommendedName>
    <alternativeName>
        <fullName evidence="12 14">Indolepyruvate ferredoxin oxidoreductase subunit alpha</fullName>
    </alternativeName>
</protein>
<dbReference type="Gene3D" id="3.40.50.970">
    <property type="match status" value="2"/>
</dbReference>
<dbReference type="SUPFAM" id="SSF52922">
    <property type="entry name" value="TK C-terminal domain-like"/>
    <property type="match status" value="1"/>
</dbReference>
<evidence type="ECO:0000256" key="13">
    <source>
        <dbReference type="ARBA" id="ARBA00048332"/>
    </source>
</evidence>
<dbReference type="NCBIfam" id="TIGR03336">
    <property type="entry name" value="IOR_alpha"/>
    <property type="match status" value="1"/>
</dbReference>
<dbReference type="GO" id="GO:0051539">
    <property type="term" value="F:4 iron, 4 sulfur cluster binding"/>
    <property type="evidence" value="ECO:0007669"/>
    <property type="project" value="UniProtKB-UniRule"/>
</dbReference>
<dbReference type="InterPro" id="IPR009014">
    <property type="entry name" value="Transketo_C/PFOR_II"/>
</dbReference>
<comment type="catalytic activity">
    <reaction evidence="13 14">
        <text>indole-3-pyruvate + 2 oxidized [2Fe-2S]-[ferredoxin] + CoA = (indol-3-yl)acetyl-CoA + 2 reduced [2Fe-2S]-[ferredoxin] + CO2 + H(+)</text>
        <dbReference type="Rhea" id="RHEA:12645"/>
        <dbReference type="Rhea" id="RHEA-COMP:10000"/>
        <dbReference type="Rhea" id="RHEA-COMP:10001"/>
        <dbReference type="ChEBI" id="CHEBI:15378"/>
        <dbReference type="ChEBI" id="CHEBI:16526"/>
        <dbReference type="ChEBI" id="CHEBI:17640"/>
        <dbReference type="ChEBI" id="CHEBI:33737"/>
        <dbReference type="ChEBI" id="CHEBI:33738"/>
        <dbReference type="ChEBI" id="CHEBI:57271"/>
        <dbReference type="ChEBI" id="CHEBI:57287"/>
        <dbReference type="EC" id="1.2.7.8"/>
    </reaction>
</comment>
<name>A0A9D2P6B6_9FIRM</name>
<dbReference type="InterPro" id="IPR011766">
    <property type="entry name" value="TPP_enzyme_TPP-bd"/>
</dbReference>
<evidence type="ECO:0000313" key="18">
    <source>
        <dbReference type="Proteomes" id="UP000823895"/>
    </source>
</evidence>
<evidence type="ECO:0000256" key="7">
    <source>
        <dbReference type="ARBA" id="ARBA00022723"/>
    </source>
</evidence>
<dbReference type="EC" id="1.2.7.8" evidence="3 14"/>
<dbReference type="InterPro" id="IPR029061">
    <property type="entry name" value="THDP-binding"/>
</dbReference>
<evidence type="ECO:0000256" key="11">
    <source>
        <dbReference type="ARBA" id="ARBA00023014"/>
    </source>
</evidence>
<reference evidence="17" key="1">
    <citation type="journal article" date="2021" name="PeerJ">
        <title>Extensive microbial diversity within the chicken gut microbiome revealed by metagenomics and culture.</title>
        <authorList>
            <person name="Gilroy R."/>
            <person name="Ravi A."/>
            <person name="Getino M."/>
            <person name="Pursley I."/>
            <person name="Horton D.L."/>
            <person name="Alikhan N.F."/>
            <person name="Baker D."/>
            <person name="Gharbi K."/>
            <person name="Hall N."/>
            <person name="Watson M."/>
            <person name="Adriaenssens E.M."/>
            <person name="Foster-Nyarko E."/>
            <person name="Jarju S."/>
            <person name="Secka A."/>
            <person name="Antonio M."/>
            <person name="Oren A."/>
            <person name="Chaudhuri R.R."/>
            <person name="La Ragione R."/>
            <person name="Hildebrand F."/>
            <person name="Pallen M.J."/>
        </authorList>
    </citation>
    <scope>NUCLEOTIDE SEQUENCE</scope>
    <source>
        <strain evidence="17">CHK165-2605</strain>
    </source>
</reference>
<evidence type="ECO:0000256" key="9">
    <source>
        <dbReference type="ARBA" id="ARBA00023002"/>
    </source>
</evidence>
<dbReference type="Pfam" id="PF00037">
    <property type="entry name" value="Fer4"/>
    <property type="match status" value="1"/>
</dbReference>
<dbReference type="InterPro" id="IPR045025">
    <property type="entry name" value="HACL1-like"/>
</dbReference>
<feature type="binding site" evidence="15">
    <location>
        <position position="530"/>
    </location>
    <ligand>
        <name>[4Fe-4S] cluster</name>
        <dbReference type="ChEBI" id="CHEBI:49883"/>
        <label>1</label>
    </ligand>
</feature>
<dbReference type="InterPro" id="IPR002880">
    <property type="entry name" value="Pyrv_Fd/Flavodoxin_OxRdtase_N"/>
</dbReference>
<feature type="domain" description="4Fe-4S ferredoxin-type" evidence="16">
    <location>
        <begin position="520"/>
        <end position="549"/>
    </location>
</feature>
<keyword evidence="6 14" id="KW-0004">4Fe-4S</keyword>
<evidence type="ECO:0000256" key="6">
    <source>
        <dbReference type="ARBA" id="ARBA00022485"/>
    </source>
</evidence>
<feature type="binding site" evidence="15">
    <location>
        <position position="541"/>
    </location>
    <ligand>
        <name>[4Fe-4S] cluster</name>
        <dbReference type="ChEBI" id="CHEBI:49883"/>
        <label>2</label>
    </ligand>
</feature>
<dbReference type="InterPro" id="IPR017721">
    <property type="entry name" value="IorA"/>
</dbReference>
<organism evidence="17 18">
    <name type="scientific">Candidatus Mediterraneibacter gallistercoris</name>
    <dbReference type="NCBI Taxonomy" id="2838671"/>
    <lineage>
        <taxon>Bacteria</taxon>
        <taxon>Bacillati</taxon>
        <taxon>Bacillota</taxon>
        <taxon>Clostridia</taxon>
        <taxon>Lachnospirales</taxon>
        <taxon>Lachnospiraceae</taxon>
        <taxon>Mediterraneibacter</taxon>
    </lineage>
</organism>
<proteinExistence type="predicted"/>
<evidence type="ECO:0000256" key="5">
    <source>
        <dbReference type="ARBA" id="ARBA00022448"/>
    </source>
</evidence>
<dbReference type="Pfam" id="PF02775">
    <property type="entry name" value="TPP_enzyme_C"/>
    <property type="match status" value="1"/>
</dbReference>
<sequence>MGKKVIMLGNEAIARGAYEAGVKVSSAYPGTPSTEISEYLVQYRDDVYEGWAPNEKVATEVAVGASLAGVRAMACMKHVGLNVAADPLYSVSYMGVNGGLVIVVADDPGLYSSQNEQDTRMVARAAQIPVIEPSDSAEAKDYFKMAFELSEQFDRPFIFRTTTRLAHSQGLVELQERVVPEDKVYEKNIQKNVMMPGNAKVRHIEIEKRNLELAEAANTLPINRVEMNDTKIGVITSGIPYQYVKEAMPEASVLKLGMVNPLPRKLIEDFASKVDTLYIVEELDPVIEEQVKSWGINAVGKEILTVQGEYSANMLRKAILKQNLDIKEPAAAPGRPPILCPGCPHRSVFYTLNKLKMHAAGDIGCYTLGAVAPLSVIDTTMCMGSSISTLHGMEKAKGKDYIKNWVAVIGDSTFMHTGVNSLMNMVYNKATGTVIILDNSTTGMTGHQDHAATGKTLQGDPTYAISIPGICKAMGVKNVYEINAFDLPLLEKTIKEEVAKDEISVIITKTPCVLLDKRKKPLYVAHEDKCKKCGMCMKPGCPAMTKNADGTIHIDDTMCTGCGLCKELCKFDAIELVREGE</sequence>
<evidence type="ECO:0000256" key="3">
    <source>
        <dbReference type="ARBA" id="ARBA00012812"/>
    </source>
</evidence>
<evidence type="ECO:0000259" key="16">
    <source>
        <dbReference type="PROSITE" id="PS51379"/>
    </source>
</evidence>
<evidence type="ECO:0000313" key="17">
    <source>
        <dbReference type="EMBL" id="HJC43853.1"/>
    </source>
</evidence>
<evidence type="ECO:0000256" key="1">
    <source>
        <dbReference type="ARBA" id="ARBA00002995"/>
    </source>
</evidence>
<dbReference type="PROSITE" id="PS51379">
    <property type="entry name" value="4FE4S_FER_2"/>
    <property type="match status" value="2"/>
</dbReference>
<dbReference type="GO" id="GO:0030976">
    <property type="term" value="F:thiamine pyrophosphate binding"/>
    <property type="evidence" value="ECO:0007669"/>
    <property type="project" value="InterPro"/>
</dbReference>
<feature type="domain" description="4Fe-4S ferredoxin-type" evidence="16">
    <location>
        <begin position="550"/>
        <end position="579"/>
    </location>
</feature>
<keyword evidence="7 14" id="KW-0479">Metal-binding</keyword>
<keyword evidence="8 14" id="KW-0249">Electron transport</keyword>